<dbReference type="InterPro" id="IPR001356">
    <property type="entry name" value="HD"/>
</dbReference>
<dbReference type="GO" id="GO:0005634">
    <property type="term" value="C:nucleus"/>
    <property type="evidence" value="ECO:0007669"/>
    <property type="project" value="UniProtKB-SubCell"/>
</dbReference>
<keyword evidence="4 8" id="KW-0371">Homeobox</keyword>
<evidence type="ECO:0000313" key="11">
    <source>
        <dbReference type="EMBL" id="KUJ19356.1"/>
    </source>
</evidence>
<evidence type="ECO:0000256" key="2">
    <source>
        <dbReference type="ARBA" id="ARBA00023015"/>
    </source>
</evidence>
<gene>
    <name evidence="11" type="ORF">LY89DRAFT_731756</name>
</gene>
<dbReference type="GO" id="GO:0003677">
    <property type="term" value="F:DNA binding"/>
    <property type="evidence" value="ECO:0007669"/>
    <property type="project" value="UniProtKB-UniRule"/>
</dbReference>
<feature type="region of interest" description="Disordered" evidence="9">
    <location>
        <begin position="278"/>
        <end position="297"/>
    </location>
</feature>
<feature type="region of interest" description="Disordered" evidence="9">
    <location>
        <begin position="233"/>
        <end position="252"/>
    </location>
</feature>
<dbReference type="GeneID" id="28829335"/>
<reference evidence="11 12" key="1">
    <citation type="submission" date="2015-10" db="EMBL/GenBank/DDBJ databases">
        <title>Full genome of DAOMC 229536 Phialocephala scopiformis, a fungal endophyte of spruce producing the potent anti-insectan compound rugulosin.</title>
        <authorList>
            <consortium name="DOE Joint Genome Institute"/>
            <person name="Walker A.K."/>
            <person name="Frasz S.L."/>
            <person name="Seifert K.A."/>
            <person name="Miller J.D."/>
            <person name="Mondo S.J."/>
            <person name="Labutti K."/>
            <person name="Lipzen A."/>
            <person name="Dockter R."/>
            <person name="Kennedy M."/>
            <person name="Grigoriev I.V."/>
            <person name="Spatafora J.W."/>
        </authorList>
    </citation>
    <scope>NUCLEOTIDE SEQUENCE [LARGE SCALE GENOMIC DNA]</scope>
    <source>
        <strain evidence="11 12">CBS 120377</strain>
    </source>
</reference>
<dbReference type="KEGG" id="psco:LY89DRAFT_731756"/>
<organism evidence="11 12">
    <name type="scientific">Mollisia scopiformis</name>
    <name type="common">Conifer needle endophyte fungus</name>
    <name type="synonym">Phialocephala scopiformis</name>
    <dbReference type="NCBI Taxonomy" id="149040"/>
    <lineage>
        <taxon>Eukaryota</taxon>
        <taxon>Fungi</taxon>
        <taxon>Dikarya</taxon>
        <taxon>Ascomycota</taxon>
        <taxon>Pezizomycotina</taxon>
        <taxon>Leotiomycetes</taxon>
        <taxon>Helotiales</taxon>
        <taxon>Mollisiaceae</taxon>
        <taxon>Mollisia</taxon>
    </lineage>
</organism>
<dbReference type="Gene3D" id="1.10.10.60">
    <property type="entry name" value="Homeodomain-like"/>
    <property type="match status" value="1"/>
</dbReference>
<dbReference type="FunFam" id="1.10.10.60:FF:000059">
    <property type="entry name" value="TGFB-induced factor homeobox 1"/>
    <property type="match status" value="1"/>
</dbReference>
<comment type="subcellular location">
    <subcellularLocation>
        <location evidence="1 8">Nucleus</location>
    </subcellularLocation>
</comment>
<dbReference type="InterPro" id="IPR050224">
    <property type="entry name" value="TALE_homeobox"/>
</dbReference>
<evidence type="ECO:0000256" key="5">
    <source>
        <dbReference type="ARBA" id="ARBA00023163"/>
    </source>
</evidence>
<dbReference type="RefSeq" id="XP_018073711.1">
    <property type="nucleotide sequence ID" value="XM_018219609.1"/>
</dbReference>
<dbReference type="AlphaFoldDB" id="A0A194XGT9"/>
<dbReference type="SUPFAM" id="SSF46689">
    <property type="entry name" value="Homeodomain-like"/>
    <property type="match status" value="1"/>
</dbReference>
<protein>
    <recommendedName>
        <fullName evidence="10">Homeobox domain-containing protein</fullName>
    </recommendedName>
</protein>
<feature type="domain" description="Homeobox" evidence="10">
    <location>
        <begin position="285"/>
        <end position="348"/>
    </location>
</feature>
<feature type="region of interest" description="Disordered" evidence="9">
    <location>
        <begin position="353"/>
        <end position="407"/>
    </location>
</feature>
<dbReference type="PANTHER" id="PTHR11850">
    <property type="entry name" value="HOMEOBOX PROTEIN TRANSCRIPTION FACTORS"/>
    <property type="match status" value="1"/>
</dbReference>
<dbReference type="OrthoDB" id="10056939at2759"/>
<comment type="similarity">
    <text evidence="7">Belongs to the TALE/TGIF homeobox family.</text>
</comment>
<evidence type="ECO:0000256" key="7">
    <source>
        <dbReference type="ARBA" id="ARBA00038021"/>
    </source>
</evidence>
<accession>A0A194XGT9</accession>
<evidence type="ECO:0000256" key="6">
    <source>
        <dbReference type="ARBA" id="ARBA00023242"/>
    </source>
</evidence>
<evidence type="ECO:0000259" key="10">
    <source>
        <dbReference type="PROSITE" id="PS50071"/>
    </source>
</evidence>
<dbReference type="Pfam" id="PF05920">
    <property type="entry name" value="Homeobox_KN"/>
    <property type="match status" value="1"/>
</dbReference>
<dbReference type="STRING" id="149040.A0A194XGT9"/>
<feature type="compositionally biased region" description="Basic and acidic residues" evidence="9">
    <location>
        <begin position="396"/>
        <end position="407"/>
    </location>
</feature>
<evidence type="ECO:0000256" key="1">
    <source>
        <dbReference type="ARBA" id="ARBA00004123"/>
    </source>
</evidence>
<dbReference type="SMART" id="SM00389">
    <property type="entry name" value="HOX"/>
    <property type="match status" value="1"/>
</dbReference>
<dbReference type="InterPro" id="IPR008422">
    <property type="entry name" value="KN_HD"/>
</dbReference>
<dbReference type="CDD" id="cd00086">
    <property type="entry name" value="homeodomain"/>
    <property type="match status" value="1"/>
</dbReference>
<keyword evidence="5" id="KW-0804">Transcription</keyword>
<evidence type="ECO:0000256" key="4">
    <source>
        <dbReference type="ARBA" id="ARBA00023155"/>
    </source>
</evidence>
<name>A0A194XGT9_MOLSC</name>
<dbReference type="PROSITE" id="PS50071">
    <property type="entry name" value="HOMEOBOX_2"/>
    <property type="match status" value="1"/>
</dbReference>
<evidence type="ECO:0000313" key="12">
    <source>
        <dbReference type="Proteomes" id="UP000070700"/>
    </source>
</evidence>
<dbReference type="Proteomes" id="UP000070700">
    <property type="component" value="Unassembled WGS sequence"/>
</dbReference>
<feature type="region of interest" description="Disordered" evidence="9">
    <location>
        <begin position="1"/>
        <end position="163"/>
    </location>
</feature>
<keyword evidence="6 8" id="KW-0539">Nucleus</keyword>
<evidence type="ECO:0000256" key="3">
    <source>
        <dbReference type="ARBA" id="ARBA00023125"/>
    </source>
</evidence>
<keyword evidence="3 8" id="KW-0238">DNA-binding</keyword>
<feature type="DNA-binding region" description="Homeobox" evidence="8">
    <location>
        <begin position="287"/>
        <end position="349"/>
    </location>
</feature>
<sequence length="407" mass="45537">MSTLTLRAPSMLPSPRDIGSMSWSDRRPLDFPSRPRSQTDREELPSIRQIIPDFHQTRPGRTEAEHSTDSYSPTSGGVRKIPLEYEQSPSLNKRRRLSVEDEFEESRDRAIPRLYRSPSRVTARPVNASISPTSAARPAPGYPSDTRSDSNRSSPYSAASTTFQTFDAPRTQWRTLPRIPALAVETVSPHSRSNFGEYSLDSSRSGAQTYPQLATSAFNAPTPMSTYPQPSFSYGYQQPRGQSYSGPSGYSLSQERTPFSVGLPAAYPGAGYAYSGLDVGDGNDSKQKKRRGNLPKETTDKLRAWFINHLQHPYPTEDEKQELMRQTNLQMNQISNWFINARRRQLPAMINSARAETDARSARGGQGESTSDFGDEREKRGVSSDGDASGYDDEFELRSRRAKRDSI</sequence>
<dbReference type="InParanoid" id="A0A194XGT9"/>
<dbReference type="GO" id="GO:0006355">
    <property type="term" value="P:regulation of DNA-templated transcription"/>
    <property type="evidence" value="ECO:0007669"/>
    <property type="project" value="InterPro"/>
</dbReference>
<dbReference type="EMBL" id="KQ947411">
    <property type="protein sequence ID" value="KUJ19356.1"/>
    <property type="molecule type" value="Genomic_DNA"/>
</dbReference>
<feature type="compositionally biased region" description="Polar residues" evidence="9">
    <location>
        <begin position="151"/>
        <end position="163"/>
    </location>
</feature>
<evidence type="ECO:0000256" key="8">
    <source>
        <dbReference type="PROSITE-ProRule" id="PRU00108"/>
    </source>
</evidence>
<keyword evidence="2" id="KW-0805">Transcription regulation</keyword>
<keyword evidence="12" id="KW-1185">Reference proteome</keyword>
<dbReference type="InterPro" id="IPR009057">
    <property type="entry name" value="Homeodomain-like_sf"/>
</dbReference>
<proteinExistence type="inferred from homology"/>
<evidence type="ECO:0000256" key="9">
    <source>
        <dbReference type="SAM" id="MobiDB-lite"/>
    </source>
</evidence>